<evidence type="ECO:0000313" key="1">
    <source>
        <dbReference type="EMBL" id="KKL71910.1"/>
    </source>
</evidence>
<comment type="caution">
    <text evidence="1">The sequence shown here is derived from an EMBL/GenBank/DDBJ whole genome shotgun (WGS) entry which is preliminary data.</text>
</comment>
<gene>
    <name evidence="1" type="ORF">LCGC14_2090190</name>
</gene>
<reference evidence="1" key="1">
    <citation type="journal article" date="2015" name="Nature">
        <title>Complex archaea that bridge the gap between prokaryotes and eukaryotes.</title>
        <authorList>
            <person name="Spang A."/>
            <person name="Saw J.H."/>
            <person name="Jorgensen S.L."/>
            <person name="Zaremba-Niedzwiedzka K."/>
            <person name="Martijn J."/>
            <person name="Lind A.E."/>
            <person name="van Eijk R."/>
            <person name="Schleper C."/>
            <person name="Guy L."/>
            <person name="Ettema T.J."/>
        </authorList>
    </citation>
    <scope>NUCLEOTIDE SEQUENCE</scope>
</reference>
<name>A0A0F9GR57_9ZZZZ</name>
<organism evidence="1">
    <name type="scientific">marine sediment metagenome</name>
    <dbReference type="NCBI Taxonomy" id="412755"/>
    <lineage>
        <taxon>unclassified sequences</taxon>
        <taxon>metagenomes</taxon>
        <taxon>ecological metagenomes</taxon>
    </lineage>
</organism>
<proteinExistence type="predicted"/>
<dbReference type="EMBL" id="LAZR01025441">
    <property type="protein sequence ID" value="KKL71910.1"/>
    <property type="molecule type" value="Genomic_DNA"/>
</dbReference>
<sequence>MNRHLYKDCKTGREVVARAKFIELQMNRDITNAKEAHDNYFIHKLIQYYNMPYEKAAREFYKNGMTRMGLGI</sequence>
<protein>
    <submittedName>
        <fullName evidence="1">Uncharacterized protein</fullName>
    </submittedName>
</protein>
<accession>A0A0F9GR57</accession>
<dbReference type="AlphaFoldDB" id="A0A0F9GR57"/>